<feature type="compositionally biased region" description="Low complexity" evidence="1">
    <location>
        <begin position="1"/>
        <end position="11"/>
    </location>
</feature>
<proteinExistence type="predicted"/>
<protein>
    <submittedName>
        <fullName evidence="2">Transposase</fullName>
    </submittedName>
</protein>
<keyword evidence="3" id="KW-1185">Reference proteome</keyword>
<evidence type="ECO:0000313" key="2">
    <source>
        <dbReference type="EMBL" id="SDE81675.1"/>
    </source>
</evidence>
<reference evidence="2 3" key="1">
    <citation type="submission" date="2016-10" db="EMBL/GenBank/DDBJ databases">
        <authorList>
            <person name="de Groot N.N."/>
        </authorList>
    </citation>
    <scope>NUCLEOTIDE SEQUENCE [LARGE SCALE GENOMIC DNA]</scope>
    <source>
        <strain evidence="2 3">DSM 22220</strain>
    </source>
</reference>
<feature type="region of interest" description="Disordered" evidence="1">
    <location>
        <begin position="1"/>
        <end position="20"/>
    </location>
</feature>
<organism evidence="2 3">
    <name type="scientific">Paracoccus isoporae</name>
    <dbReference type="NCBI Taxonomy" id="591205"/>
    <lineage>
        <taxon>Bacteria</taxon>
        <taxon>Pseudomonadati</taxon>
        <taxon>Pseudomonadota</taxon>
        <taxon>Alphaproteobacteria</taxon>
        <taxon>Rhodobacterales</taxon>
        <taxon>Paracoccaceae</taxon>
        <taxon>Paracoccus</taxon>
    </lineage>
</organism>
<evidence type="ECO:0000256" key="1">
    <source>
        <dbReference type="SAM" id="MobiDB-lite"/>
    </source>
</evidence>
<sequence>MKPKSSNSKSPTKPPAERVVKDIRRQTRRHFSAEDKIRIVLEGLRGDDSITE</sequence>
<name>A0A1G7G0W9_9RHOB</name>
<dbReference type="AlphaFoldDB" id="A0A1G7G0W9"/>
<dbReference type="EMBL" id="FNAH01000012">
    <property type="protein sequence ID" value="SDE81675.1"/>
    <property type="molecule type" value="Genomic_DNA"/>
</dbReference>
<evidence type="ECO:0000313" key="3">
    <source>
        <dbReference type="Proteomes" id="UP000199344"/>
    </source>
</evidence>
<gene>
    <name evidence="2" type="ORF">SAMN05421538_1128</name>
</gene>
<accession>A0A1G7G0W9</accession>
<dbReference type="STRING" id="591205.SAMN05421538_1128"/>
<dbReference type="Proteomes" id="UP000199344">
    <property type="component" value="Unassembled WGS sequence"/>
</dbReference>